<keyword evidence="2" id="KW-0472">Membrane</keyword>
<dbReference type="PIRSF" id="PIRSF002703">
    <property type="entry name" value="Thaumatin"/>
    <property type="match status" value="1"/>
</dbReference>
<dbReference type="Pfam" id="PF00314">
    <property type="entry name" value="Thaumatin"/>
    <property type="match status" value="1"/>
</dbReference>
<keyword evidence="1" id="KW-1015">Disulfide bond</keyword>
<feature type="disulfide bond" evidence="1">
    <location>
        <begin position="216"/>
        <end position="225"/>
    </location>
</feature>
<comment type="caution">
    <text evidence="3">The sequence shown here is derived from an EMBL/GenBank/DDBJ whole genome shotgun (WGS) entry which is preliminary data.</text>
</comment>
<evidence type="ECO:0000256" key="1">
    <source>
        <dbReference type="PIRSR" id="PIRSR002703-1"/>
    </source>
</evidence>
<accession>A0AAV8CZ11</accession>
<dbReference type="SUPFAM" id="SSF49870">
    <property type="entry name" value="Osmotin, thaumatin-like protein"/>
    <property type="match status" value="1"/>
</dbReference>
<feature type="disulfide bond" evidence="1">
    <location>
        <begin position="196"/>
        <end position="212"/>
    </location>
</feature>
<evidence type="ECO:0000256" key="2">
    <source>
        <dbReference type="SAM" id="Phobius"/>
    </source>
</evidence>
<proteinExistence type="predicted"/>
<evidence type="ECO:0000313" key="4">
    <source>
        <dbReference type="Proteomes" id="UP001140206"/>
    </source>
</evidence>
<dbReference type="PRINTS" id="PR00347">
    <property type="entry name" value="THAUMATIN"/>
</dbReference>
<feature type="disulfide bond" evidence="1">
    <location>
        <begin position="226"/>
        <end position="236"/>
    </location>
</feature>
<dbReference type="InterPro" id="IPR001938">
    <property type="entry name" value="Thaumatin"/>
</dbReference>
<dbReference type="Proteomes" id="UP001140206">
    <property type="component" value="Chromosome 4"/>
</dbReference>
<feature type="disulfide bond" evidence="1">
    <location>
        <begin position="112"/>
        <end position="122"/>
    </location>
</feature>
<keyword evidence="2" id="KW-0812">Transmembrane</keyword>
<organism evidence="3 4">
    <name type="scientific">Rhynchospora pubera</name>
    <dbReference type="NCBI Taxonomy" id="906938"/>
    <lineage>
        <taxon>Eukaryota</taxon>
        <taxon>Viridiplantae</taxon>
        <taxon>Streptophyta</taxon>
        <taxon>Embryophyta</taxon>
        <taxon>Tracheophyta</taxon>
        <taxon>Spermatophyta</taxon>
        <taxon>Magnoliopsida</taxon>
        <taxon>Liliopsida</taxon>
        <taxon>Poales</taxon>
        <taxon>Cyperaceae</taxon>
        <taxon>Cyperoideae</taxon>
        <taxon>Rhynchosporeae</taxon>
        <taxon>Rhynchospora</taxon>
    </lineage>
</organism>
<feature type="disulfide bond" evidence="1">
    <location>
        <begin position="64"/>
        <end position="276"/>
    </location>
</feature>
<keyword evidence="4" id="KW-1185">Reference proteome</keyword>
<dbReference type="Gene3D" id="2.60.110.10">
    <property type="entry name" value="Thaumatin"/>
    <property type="match status" value="1"/>
</dbReference>
<dbReference type="FunFam" id="2.60.110.10:FF:000001">
    <property type="entry name" value="THAUMATIN-LIKE PROTEIN 1"/>
    <property type="match status" value="1"/>
</dbReference>
<gene>
    <name evidence="3" type="ORF">LUZ62_070140</name>
</gene>
<name>A0AAV8CZ11_9POAL</name>
<dbReference type="CDD" id="cd09218">
    <property type="entry name" value="TLP-PA"/>
    <property type="match status" value="1"/>
</dbReference>
<protein>
    <submittedName>
        <fullName evidence="3">Thaumatin-like protein</fullName>
    </submittedName>
</protein>
<dbReference type="EMBL" id="JAMFTS010000004">
    <property type="protein sequence ID" value="KAJ4759765.1"/>
    <property type="molecule type" value="Genomic_DNA"/>
</dbReference>
<dbReference type="SMART" id="SM00205">
    <property type="entry name" value="THN"/>
    <property type="match status" value="1"/>
</dbReference>
<feature type="disulfide bond" evidence="1">
    <location>
        <begin position="188"/>
        <end position="249"/>
    </location>
</feature>
<dbReference type="PROSITE" id="PS51367">
    <property type="entry name" value="THAUMATIN_2"/>
    <property type="match status" value="1"/>
</dbReference>
<dbReference type="PANTHER" id="PTHR31048">
    <property type="entry name" value="OS03G0233200 PROTEIN"/>
    <property type="match status" value="1"/>
</dbReference>
<dbReference type="InterPro" id="IPR037176">
    <property type="entry name" value="Osmotin/thaumatin-like_sf"/>
</dbReference>
<sequence>MAFCILWELPYNCLLLTFSYINFCSFLKVTSVMVNVMILCFSLLLSSLLLQGVHSTTFTFKNRCNFTVWPGILTNAGTAPLSITGFELGSNASLAIPVPQKWSGRFWARQGCSNDASRRLSCQSADCGSGLLQCNNAGAIPPATLVEFTLNGADGKDFYDISNVDGFNLPVSIVPHGLNGTNCSSVLCSANINSRCPQELWLKAADGSVVGCKSACLAFNTDEYCCRGAYGSPSACRPSSYAQYFKKACPQAYSYAYDDATSTFTCIGADYLITFCPHST</sequence>
<feature type="transmembrane region" description="Helical" evidence="2">
    <location>
        <begin position="20"/>
        <end position="45"/>
    </location>
</feature>
<evidence type="ECO:0000313" key="3">
    <source>
        <dbReference type="EMBL" id="KAJ4759765.1"/>
    </source>
</evidence>
<feature type="disulfide bond" evidence="1">
    <location>
        <begin position="183"/>
        <end position="266"/>
    </location>
</feature>
<feature type="disulfide bond" evidence="1">
    <location>
        <begin position="127"/>
        <end position="134"/>
    </location>
</feature>
<reference evidence="3" key="1">
    <citation type="submission" date="2022-08" db="EMBL/GenBank/DDBJ databases">
        <authorList>
            <person name="Marques A."/>
        </authorList>
    </citation>
    <scope>NUCLEOTIDE SEQUENCE</scope>
    <source>
        <strain evidence="3">RhyPub2mFocal</strain>
        <tissue evidence="3">Leaves</tissue>
    </source>
</reference>
<keyword evidence="2" id="KW-1133">Transmembrane helix</keyword>
<dbReference type="AlphaFoldDB" id="A0AAV8CZ11"/>